<protein>
    <submittedName>
        <fullName evidence="1">Uncharacterized protein</fullName>
    </submittedName>
</protein>
<organism evidence="1">
    <name type="scientific">Metalysinibacillus saudimassiliensis</name>
    <dbReference type="NCBI Taxonomy" id="1461583"/>
    <lineage>
        <taxon>Bacteria</taxon>
        <taxon>Bacillati</taxon>
        <taxon>Bacillota</taxon>
        <taxon>Bacilli</taxon>
        <taxon>Bacillales</taxon>
        <taxon>Caryophanaceae</taxon>
        <taxon>Metalysinibacillus</taxon>
    </lineage>
</organism>
<dbReference type="HOGENOM" id="CLU_1584493_0_0_9"/>
<reference evidence="1" key="1">
    <citation type="submission" date="2014-07" db="EMBL/GenBank/DDBJ databases">
        <authorList>
            <person name="Urmite Genomes Urmite Genomes"/>
        </authorList>
    </citation>
    <scope>NUCLEOTIDE SEQUENCE</scope>
    <source>
        <strain evidence="1">13S34_air</strain>
    </source>
</reference>
<dbReference type="EMBL" id="LN483074">
    <property type="protein sequence ID" value="CEA01906.1"/>
    <property type="molecule type" value="Genomic_DNA"/>
</dbReference>
<evidence type="ECO:0000313" key="1">
    <source>
        <dbReference type="EMBL" id="CEA01906.1"/>
    </source>
</evidence>
<dbReference type="PATRIC" id="fig|1461583.4.peg.1026"/>
<sequence length="168" mass="19774">MSDEDFFKIYDTLEKLDLTPEEAISYHSRLKVIMDEKASIEHAIYKGKQEAIKEQKKKMARTLIKMGESNEKIAAITGLSVKEVEIQRYVKEIDKSQRIANYNRLNFPYFNEIMELIRKDHGGDPKEMMAKSTFYKQFENDPLEVLEYPPERWSYGVIFQCQKLIGGY</sequence>
<gene>
    <name evidence="1" type="ORF">BN1050_01065</name>
</gene>
<dbReference type="AlphaFoldDB" id="A0A078MB36"/>
<proteinExistence type="predicted"/>
<name>A0A078MB36_9BACL</name>
<accession>A0A078MB36</accession>